<keyword evidence="3" id="KW-1185">Reference proteome</keyword>
<organism evidence="2 3">
    <name type="scientific">Penicillium diatomitis</name>
    <dbReference type="NCBI Taxonomy" id="2819901"/>
    <lineage>
        <taxon>Eukaryota</taxon>
        <taxon>Fungi</taxon>
        <taxon>Dikarya</taxon>
        <taxon>Ascomycota</taxon>
        <taxon>Pezizomycotina</taxon>
        <taxon>Eurotiomycetes</taxon>
        <taxon>Eurotiomycetidae</taxon>
        <taxon>Eurotiales</taxon>
        <taxon>Aspergillaceae</taxon>
        <taxon>Penicillium</taxon>
    </lineage>
</organism>
<reference evidence="2" key="1">
    <citation type="submission" date="2022-12" db="EMBL/GenBank/DDBJ databases">
        <authorList>
            <person name="Petersen C."/>
        </authorList>
    </citation>
    <scope>NUCLEOTIDE SEQUENCE</scope>
    <source>
        <strain evidence="2">IBT 30728</strain>
    </source>
</reference>
<dbReference type="AlphaFoldDB" id="A0A9W9XES1"/>
<accession>A0A9W9XES1</accession>
<dbReference type="GeneID" id="81622268"/>
<gene>
    <name evidence="2" type="ORF">N7539_002416</name>
</gene>
<sequence length="192" mass="20727">MSTTCPNLFFAGGFVILYEDKVPLVARSADNAKYLVVDRAASERTREMRQKRPALNVRKHGICTKDRTGCAKLRVVSNRAFSTRARSRVQGRFLAVERGRPASKVDSMTGVYGELRPAQRSGLGNDNAAGEGTTRDQGVQGTFFGGGATGHCEGGNEEIGCMGALSRGELIESNAARLRDGLSEAEVRPYAR</sequence>
<protein>
    <submittedName>
        <fullName evidence="2">Uncharacterized protein</fullName>
    </submittedName>
</protein>
<dbReference type="Proteomes" id="UP001148312">
    <property type="component" value="Unassembled WGS sequence"/>
</dbReference>
<dbReference type="EMBL" id="JAPWDQ010000003">
    <property type="protein sequence ID" value="KAJ5490849.1"/>
    <property type="molecule type" value="Genomic_DNA"/>
</dbReference>
<feature type="region of interest" description="Disordered" evidence="1">
    <location>
        <begin position="117"/>
        <end position="140"/>
    </location>
</feature>
<evidence type="ECO:0000313" key="2">
    <source>
        <dbReference type="EMBL" id="KAJ5490849.1"/>
    </source>
</evidence>
<dbReference type="RefSeq" id="XP_056791978.1">
    <property type="nucleotide sequence ID" value="XM_056932019.1"/>
</dbReference>
<proteinExistence type="predicted"/>
<evidence type="ECO:0000256" key="1">
    <source>
        <dbReference type="SAM" id="MobiDB-lite"/>
    </source>
</evidence>
<comment type="caution">
    <text evidence="2">The sequence shown here is derived from an EMBL/GenBank/DDBJ whole genome shotgun (WGS) entry which is preliminary data.</text>
</comment>
<reference evidence="2" key="2">
    <citation type="journal article" date="2023" name="IMA Fungus">
        <title>Comparative genomic study of the Penicillium genus elucidates a diverse pangenome and 15 lateral gene transfer events.</title>
        <authorList>
            <person name="Petersen C."/>
            <person name="Sorensen T."/>
            <person name="Nielsen M.R."/>
            <person name="Sondergaard T.E."/>
            <person name="Sorensen J.L."/>
            <person name="Fitzpatrick D.A."/>
            <person name="Frisvad J.C."/>
            <person name="Nielsen K.L."/>
        </authorList>
    </citation>
    <scope>NUCLEOTIDE SEQUENCE</scope>
    <source>
        <strain evidence="2">IBT 30728</strain>
    </source>
</reference>
<evidence type="ECO:0000313" key="3">
    <source>
        <dbReference type="Proteomes" id="UP001148312"/>
    </source>
</evidence>
<name>A0A9W9XES1_9EURO</name>